<evidence type="ECO:0000256" key="4">
    <source>
        <dbReference type="SAM" id="MobiDB-lite"/>
    </source>
</evidence>
<protein>
    <recommendedName>
        <fullName evidence="5">Calponin-homology (CH) domain-containing protein</fullName>
    </recommendedName>
</protein>
<sequence length="4195" mass="473490">MNLEHSRATPSCLGSALWQAGRGEGHTVAQLQLDFSGRLSLTPQALLSCISIREWGLLVKTQTSTAKFLSVSEEETQACSSVLPSPSLAMDSEYEIGHVRKLQAQHAQMQEKTFTNWINNIFRLGRALKWGGQEMLGQPHICPESTPQAGIRIQNLYAELADGAHLLQLLELISGEALPAPSPGRLRVHFLENNSHALAFLRAKVPIAFIGPENIVDGDQSLILGLLWVIILRFQISHISLDREEFGASAALLSAKEALLVWCQRKTASYTNVNITDFSRSWSDGLGFNALLHAHRPDLLDYGSLSLEHPLHNLSSAFRVAEQKLGIAQLLDPEDVATQHPDECSIMTYVSLYYHCFSRLHQGQTAQRRLAKILLQLQETEALQAQYAQLMADLLHWIGEKQMQLEARDFPDSLPAMRQLLAAFASFHAQEKPPRLQQRGAIEALLFQLQTTLRAQNRRLFLPGEGLGPAELAQHWAELERAETSRSQALQHRLLQLERLDTLARHFRRKAALRESFLNEAEQMLVQARDSLINSTTGEAATQRLSMLEASILPQEGRFQALGEIAAILQQEQYHEWADVARRQKEVTQRWQKLLQCLQEQKKQITGSQAVLSLLQEVEATTDQLGELQHLASSTACGPQLEEVALLLQGHDLLAAQVSAHRSQVNRLAQQTSQLDSSQGTGVQVLQAKALALVELHHNLVSLVRARRTRLEQTLQLAQLLHSCEEEEAWLREHRQLMEKAALGRDLAQISTALQKHKALETELLRHQSVCADLMQRGRNLSVRGSPTQPDPLERAEAVLGTWQLLWTEAARRRARLQSALLAGQYFSDSAEAASWLLLRQKQLENASCGKDQAEAEALLQRHLLLERGLRAFRAELRELQDQARAAAAQVSLKEEPPEDWKRLDGDTAGEPQEEALNTWELKDLGTSQSRMPTIHSIEQKPQVASALCLPGKGPRMALQTEYDFNVDSNTILQAQAHLSQNYENLWALAKLHRARLEEAVALFSFYSSCRELQSWLEEQTSLFRTLQPPGDNLEALQLKCENFLMALAIGKGHWAEVINAAEQLKQRCPGHTSKIQQQEEDLNRRWQQLEALKEEIGLQLTRSMEVHHLLQQSEPTRAQLLNVIGRLEALGPGGSEDSHHTLQQIQQKILVLENRISYLHRAAIKAKESGPREGWLLQEQVLMLQDLLKQAQGRVTQQVQIQTEARLQQGVVQESHKLLLWAEGIQAQLCSKEELEEVSSAQELLRKHGGLQEETCLWQERLRQLEAQAQLVAISDSPRSQEVASALRLLGQQSQQLKALCGQREQKLRDRLELQRFGQEVDSFIATCTGHEAFLHQDNLGEDLREAQSLLQQHQGFGWLRSTLGSRAEALQACGEKLLLSQHPAEPKIRELLHSARKQWARVQERNQQRREQLLASLRLHEWKQAVAELMLWMEEKWSMVADEPSQACSSIRQRLKWHEIAKSELLATRGYMDDLQQAGKELLHSHSYAQEDIQNRLQDLNHKWKELDHRVAERGDRLQQTRQQGQLLELLQVPGECGMGVRMQKEDLAGSGWEQDVRAMLEHLEEALQSTEMGQDLHSSVRLQKQHCQLEDKSQALASKMAALISQTHNAFTSLTILEESQKCHQRFKSLQSKLATRHRQLQASVELYRFDCLSNLELTWVTEHMPSSGPACPAHCWHDAQSLQRKHKMLQAEVKAHVGRVHGVLSSGQSLAVSGHPQAQHIVEQCQKLEGHWAELEQACEARAQCLQQAVTVQQCFLSVSETKTWVEEKWPLASSQEYGSNEAATFGLIRKHQMLQWELALYWSSTEDLEQRFQTLCGFEATEHLGTVREQLQALQKLADARSYHQGDEKAANIRETPGCHHRGQELEGTLKLHEFMREAEDLQRWLAIWKQVASGGDNFREDYEHVLQLCTKFAKIQNQIETGAQQVEACQQLAESLIECGHSAAPKAHQRQQDLRAAWSELWQSTRAQSRLLHDAESTLRVHRDLLEVLTQIQEKTTSLPNDVAQDLHGVENQLQRHEGLARELAGMEQQLQELLKAGGRVQKLCPGPQALATVRQKQQTVTQAWKTLQLRVEQRRAQLERAHLLVRFHTAVRDYTSWVARMHQELQVEEGSWEPSSNLLRLRAHQWLRAELEAREELQQRATKLGQQALLVAGAPNKEVQDGLQALQEERDQVFKAWTLKQEKLQAMLQEHHLLRQSGALGSSVEEVEQLISKHVIFQKVLTLQDTKGAALCEQLKTIPSPKGQKLLCHMLEHRARVKELAMSRGQALHTSLMMANFTRAAAQAEDWMQEQVQQLRAWSPLGNLKDCLKHLRKHQVFKAEVQAREQVMTSVAKQGKGLLRQCHPQTGEVSQKLKALWELWEKLRQAVTLQGQALEDKCSFLEFLQRVDLAEAWIQEKERMVNSNDVGLNLEHCLQLCRQVRRLQVTVDDTYVRRIKNLSLQLKNQSLEESETICQRQSQLNDRWKTFHDNLLLYQQRLEAAQEMHTLSSELDDVTEQIREKEALIQALESTEDLENVQRLSWKREMLQQGMGLIQTQVESLEGKVDHLCKSRPEASHSLSHKRQEMMDSWRKVWIRAQKWRESLDVGHKAWKLQMLLWDLQDWAQGLKAEMGMRGTPCSPERAQYMLQEHRAYKVELDIQTASLSLARSMEQQLLASGYQLASAVRQPLAAVEQELSNLEETWQRRQQQLQQALEQQVGPRPAPAYPTLRTLRVSTALVKAKAKRTASLGCCCRSTCSCTMAPDPWFSNLNHQKGHTPVCIVTGPSPDFLFSFLHQLLLSSVEKVERWLDSEESSLASEGLAQDPLAAVETLLLKHKRHEQNLKAKAEEISALEATAHSLHQSGHPEARSILAKCQGLLLRKEALTERARVWGHQLEELRQLRTFLQDSDEVAMWLREKNLVALDKGQPDPAMMQTQLQKQQDFQAVLDASVHQQQELQMEGQRLLQGGHPASETIRERLQELGGLWAELQANCQKKMAGLQGARKALHLQKMLEKLESWLETMEAELGDPVKSQDLPRVGELLGVQRELEAAIASQTRQVQELRDQAQACFQEGHCLAKGVEERAQQLLQRFLSLQEPLQERRTALEAQSLLLEFFRAADEEMAWVQEKLPSATAQDYGQSLSTVRHLQEKHENLENEISSHTALSQVVVGTGHKLVQAGHFAAEEVAARVQQLEVALDHLQTEAARRRRMLQQALEAQQILMELLEAGSWLAERGRILDSEDLGQDAETTQVLLRRLEATIRDLEGFGSRTEQLQHTVALLESGQHLGSSRVLAQLQAVREAHAQLLQRAEGRGQALHEQLRLHQLEREARLLDAWLTTKVAAAESQDYGQDLEDIEVTEATFGAFSREVHSLGQAKVQTLRELMASLEREAPRFFPQIQAQKYHLQATWERLNQAIEARREVGHVSGSVGTVERSTAPSRFPLILFQNLAAARERRSFEQAVSTLQGWLQEKTTLLEGEFPGHSLSPARLLQQHRCLQRELTAIEKAVARVQVEAHRLGQRYPVAQEGLAEWLTKVQGAWANLEAKAQEWNQELLQATQGHTFLGRCRELLAWSQELLSSELAREVVGAEQLLEQEQHEGLDQEIQECCRQAQSTRQEGQQLLDDGLSVSPEVAECLQKLDGHLQELQVTQALRGQRLEQSWGLRQLRQKLELAEAWLASHEGLLLDPSYGRSVTDVERLLGRHEDLEKLLVAHKETFTQLQTMAQEAKGTHVIEQSVELKQQPPAEGRQPSTSFWNSSHGALTSRALSPFPDSRKATEVPGGTGELAYVAPLVPECERPEDRKLSFSPSSAEGLQAELQSGGLKSKQAELAASLGGMADGLQGKEEGSGRAPGSQCCLCSYVATLMSKWDLMFFSKNLTLEVKKFVPSLDCGQAPTIRRMCRKLLAMCAFLRLMDSLWTDAVPGVLPSPLALAPLLPALGLLGSAQFPVTLQAPVGDGWNGFFLLFLRGQDSEPTLLSGLVQRPQAPFLAGAHSISSALHVLYTWGAPAGTRSCSGYPASGLQASLKTGALEACERDCEHHSHRSPWPAQCSEDKHRCHHVVTTEARDEPSPFKWTMASPQGLRLDKDGTHSLDCDRAADRLSATAGDFRPVSLRCCAWTSESPEALGHLVMLVFKSEQKRKEWRVTGSQMETLPGNPTVTQTCAVCAAARPGWYGESEEDRFTFPAAFSSSVRGTPVERGQSR</sequence>
<dbReference type="CDD" id="cd21247">
    <property type="entry name" value="CH_SPTBN5_rpt1"/>
    <property type="match status" value="1"/>
</dbReference>
<evidence type="ECO:0000313" key="7">
    <source>
        <dbReference type="Proteomes" id="UP001488838"/>
    </source>
</evidence>
<comment type="caution">
    <text evidence="6">The sequence shown here is derived from an EMBL/GenBank/DDBJ whole genome shotgun (WGS) entry which is preliminary data.</text>
</comment>
<feature type="domain" description="Calponin-homology (CH)" evidence="5">
    <location>
        <begin position="108"/>
        <end position="235"/>
    </location>
</feature>
<dbReference type="PANTHER" id="PTHR11915">
    <property type="entry name" value="SPECTRIN/FILAMIN RELATED CYTOSKELETAL PROTEIN"/>
    <property type="match status" value="1"/>
</dbReference>
<keyword evidence="2" id="KW-0009">Actin-binding</keyword>
<dbReference type="Pfam" id="PF00307">
    <property type="entry name" value="CH"/>
    <property type="match status" value="2"/>
</dbReference>
<dbReference type="GO" id="GO:0005737">
    <property type="term" value="C:cytoplasm"/>
    <property type="evidence" value="ECO:0007669"/>
    <property type="project" value="UniProtKB-ARBA"/>
</dbReference>
<dbReference type="FunFam" id="1.10.418.10:FF:000001">
    <property type="entry name" value="Actinin alpha 1"/>
    <property type="match status" value="1"/>
</dbReference>
<dbReference type="SUPFAM" id="SSF46966">
    <property type="entry name" value="Spectrin repeat"/>
    <property type="match status" value="22"/>
</dbReference>
<dbReference type="InterPro" id="IPR002017">
    <property type="entry name" value="Spectrin_repeat"/>
</dbReference>
<dbReference type="InterPro" id="IPR001589">
    <property type="entry name" value="Actinin_actin-bd_CS"/>
</dbReference>
<dbReference type="InterPro" id="IPR036872">
    <property type="entry name" value="CH_dom_sf"/>
</dbReference>
<dbReference type="FunFam" id="1.20.58.60:FF:000259">
    <property type="entry name" value="Spectrin beta, non-erythrocytic 5"/>
    <property type="match status" value="1"/>
</dbReference>
<name>A0AAW0I827_MYOGA</name>
<dbReference type="SMART" id="SM00033">
    <property type="entry name" value="CH"/>
    <property type="match status" value="2"/>
</dbReference>
<accession>A0AAW0I827</accession>
<dbReference type="EMBL" id="JBBHLL010000201">
    <property type="protein sequence ID" value="KAK7810238.1"/>
    <property type="molecule type" value="Genomic_DNA"/>
</dbReference>
<proteinExistence type="predicted"/>
<keyword evidence="3" id="KW-0175">Coiled coil</keyword>
<feature type="region of interest" description="Disordered" evidence="4">
    <location>
        <begin position="888"/>
        <end position="910"/>
    </location>
</feature>
<dbReference type="Gene3D" id="1.20.58.60">
    <property type="match status" value="21"/>
</dbReference>
<feature type="coiled-coil region" evidence="3">
    <location>
        <begin position="3126"/>
        <end position="3199"/>
    </location>
</feature>
<dbReference type="InterPro" id="IPR018159">
    <property type="entry name" value="Spectrin/alpha-actinin"/>
</dbReference>
<feature type="coiled-coil region" evidence="3">
    <location>
        <begin position="2484"/>
        <end position="2518"/>
    </location>
</feature>
<evidence type="ECO:0000256" key="2">
    <source>
        <dbReference type="ARBA" id="ARBA00023203"/>
    </source>
</evidence>
<dbReference type="CDD" id="cd00176">
    <property type="entry name" value="SPEC"/>
    <property type="match status" value="14"/>
</dbReference>
<evidence type="ECO:0000256" key="1">
    <source>
        <dbReference type="ARBA" id="ARBA00022737"/>
    </source>
</evidence>
<dbReference type="SUPFAM" id="SSF47576">
    <property type="entry name" value="Calponin-homology domain, CH-domain"/>
    <property type="match status" value="1"/>
</dbReference>
<keyword evidence="1" id="KW-0677">Repeat</keyword>
<dbReference type="FunFam" id="1.20.58.60:FF:000135">
    <property type="entry name" value="Spectrin beta chain, non-erythrocytic"/>
    <property type="match status" value="1"/>
</dbReference>
<evidence type="ECO:0000256" key="3">
    <source>
        <dbReference type="SAM" id="Coils"/>
    </source>
</evidence>
<dbReference type="GO" id="GO:0003779">
    <property type="term" value="F:actin binding"/>
    <property type="evidence" value="ECO:0007669"/>
    <property type="project" value="UniProtKB-KW"/>
</dbReference>
<feature type="coiled-coil region" evidence="3">
    <location>
        <begin position="2016"/>
        <end position="2043"/>
    </location>
</feature>
<organism evidence="6 7">
    <name type="scientific">Myodes glareolus</name>
    <name type="common">Bank vole</name>
    <name type="synonym">Clethrionomys glareolus</name>
    <dbReference type="NCBI Taxonomy" id="447135"/>
    <lineage>
        <taxon>Eukaryota</taxon>
        <taxon>Metazoa</taxon>
        <taxon>Chordata</taxon>
        <taxon>Craniata</taxon>
        <taxon>Vertebrata</taxon>
        <taxon>Euteleostomi</taxon>
        <taxon>Mammalia</taxon>
        <taxon>Eutheria</taxon>
        <taxon>Euarchontoglires</taxon>
        <taxon>Glires</taxon>
        <taxon>Rodentia</taxon>
        <taxon>Myomorpha</taxon>
        <taxon>Muroidea</taxon>
        <taxon>Cricetidae</taxon>
        <taxon>Arvicolinae</taxon>
        <taxon>Myodes</taxon>
    </lineage>
</organism>
<dbReference type="Proteomes" id="UP001488838">
    <property type="component" value="Unassembled WGS sequence"/>
</dbReference>
<dbReference type="PROSITE" id="PS00019">
    <property type="entry name" value="ACTININ_1"/>
    <property type="match status" value="1"/>
</dbReference>
<dbReference type="SMART" id="SM00150">
    <property type="entry name" value="SPEC"/>
    <property type="match status" value="28"/>
</dbReference>
<dbReference type="Gene3D" id="1.10.418.10">
    <property type="entry name" value="Calponin-like domain"/>
    <property type="match status" value="2"/>
</dbReference>
<dbReference type="InterPro" id="IPR001715">
    <property type="entry name" value="CH_dom"/>
</dbReference>
<gene>
    <name evidence="6" type="ORF">U0070_010402</name>
</gene>
<dbReference type="PROSITE" id="PS50021">
    <property type="entry name" value="CH"/>
    <property type="match status" value="2"/>
</dbReference>
<evidence type="ECO:0000259" key="5">
    <source>
        <dbReference type="PROSITE" id="PS50021"/>
    </source>
</evidence>
<feature type="domain" description="Calponin-homology (CH)" evidence="5">
    <location>
        <begin position="253"/>
        <end position="358"/>
    </location>
</feature>
<keyword evidence="7" id="KW-1185">Reference proteome</keyword>
<reference evidence="6 7" key="1">
    <citation type="journal article" date="2023" name="bioRxiv">
        <title>Conserved and derived expression patterns and positive selection on dental genes reveal complex evolutionary context of ever-growing rodent molars.</title>
        <authorList>
            <person name="Calamari Z.T."/>
            <person name="Song A."/>
            <person name="Cohen E."/>
            <person name="Akter M."/>
            <person name="Roy R.D."/>
            <person name="Hallikas O."/>
            <person name="Christensen M.M."/>
            <person name="Li P."/>
            <person name="Marangoni P."/>
            <person name="Jernvall J."/>
            <person name="Klein O.D."/>
        </authorList>
    </citation>
    <scope>NUCLEOTIDE SEQUENCE [LARGE SCALE GENOMIC DNA]</scope>
    <source>
        <strain evidence="6">V071</strain>
    </source>
</reference>
<evidence type="ECO:0000313" key="6">
    <source>
        <dbReference type="EMBL" id="KAK7810238.1"/>
    </source>
</evidence>
<feature type="coiled-coil region" evidence="3">
    <location>
        <begin position="2816"/>
        <end position="2843"/>
    </location>
</feature>
<feature type="coiled-coil region" evidence="3">
    <location>
        <begin position="2676"/>
        <end position="2703"/>
    </location>
</feature>
<dbReference type="Pfam" id="PF00435">
    <property type="entry name" value="Spectrin"/>
    <property type="match status" value="24"/>
</dbReference>
<feature type="compositionally biased region" description="Basic and acidic residues" evidence="4">
    <location>
        <begin position="893"/>
        <end position="906"/>
    </location>
</feature>
<feature type="coiled-coil region" evidence="3">
    <location>
        <begin position="1062"/>
        <end position="1096"/>
    </location>
</feature>
<dbReference type="FunFam" id="1.10.418.10:FF:000089">
    <property type="entry name" value="Spectrin beta chain"/>
    <property type="match status" value="1"/>
</dbReference>
<feature type="coiled-coil region" evidence="3">
    <location>
        <begin position="3034"/>
        <end position="3061"/>
    </location>
</feature>